<dbReference type="Proteomes" id="UP000264589">
    <property type="component" value="Unassembled WGS sequence"/>
</dbReference>
<dbReference type="Gene3D" id="3.40.630.30">
    <property type="match status" value="1"/>
</dbReference>
<keyword evidence="2 8" id="KW-0808">Transferase</keyword>
<dbReference type="InterPro" id="IPR016181">
    <property type="entry name" value="Acyl_CoA_acyltransferase"/>
</dbReference>
<dbReference type="PANTHER" id="PTHR36174:SF1">
    <property type="entry name" value="LIPID II:GLYCINE GLYCYLTRANSFERASE"/>
    <property type="match status" value="1"/>
</dbReference>
<dbReference type="PANTHER" id="PTHR36174">
    <property type="entry name" value="LIPID II:GLYCINE GLYCYLTRANSFERASE"/>
    <property type="match status" value="1"/>
</dbReference>
<organism evidence="8 9">
    <name type="scientific">Parvularcula marina</name>
    <dbReference type="NCBI Taxonomy" id="2292771"/>
    <lineage>
        <taxon>Bacteria</taxon>
        <taxon>Pseudomonadati</taxon>
        <taxon>Pseudomonadota</taxon>
        <taxon>Alphaproteobacteria</taxon>
        <taxon>Parvularculales</taxon>
        <taxon>Parvularculaceae</taxon>
        <taxon>Parvularcula</taxon>
    </lineage>
</organism>
<dbReference type="InterPro" id="IPR003447">
    <property type="entry name" value="FEMABX"/>
</dbReference>
<comment type="caution">
    <text evidence="8">The sequence shown here is derived from an EMBL/GenBank/DDBJ whole genome shotgun (WGS) entry which is preliminary data.</text>
</comment>
<dbReference type="InterPro" id="IPR038740">
    <property type="entry name" value="BioF2-like_GNAT_dom"/>
</dbReference>
<comment type="similarity">
    <text evidence="1">Belongs to the FemABX family.</text>
</comment>
<keyword evidence="9" id="KW-1185">Reference proteome</keyword>
<evidence type="ECO:0000313" key="8">
    <source>
        <dbReference type="EMBL" id="RFB04204.1"/>
    </source>
</evidence>
<evidence type="ECO:0000256" key="4">
    <source>
        <dbReference type="ARBA" id="ARBA00022984"/>
    </source>
</evidence>
<keyword evidence="5" id="KW-0012">Acyltransferase</keyword>
<evidence type="ECO:0000256" key="6">
    <source>
        <dbReference type="ARBA" id="ARBA00023316"/>
    </source>
</evidence>
<protein>
    <submittedName>
        <fullName evidence="8">GNAT family N-acetyltransferase</fullName>
    </submittedName>
</protein>
<gene>
    <name evidence="8" type="ORF">DX908_02235</name>
</gene>
<keyword evidence="4" id="KW-0573">Peptidoglycan synthesis</keyword>
<evidence type="ECO:0000256" key="2">
    <source>
        <dbReference type="ARBA" id="ARBA00022679"/>
    </source>
</evidence>
<evidence type="ECO:0000256" key="5">
    <source>
        <dbReference type="ARBA" id="ARBA00023315"/>
    </source>
</evidence>
<dbReference type="GO" id="GO:0071555">
    <property type="term" value="P:cell wall organization"/>
    <property type="evidence" value="ECO:0007669"/>
    <property type="project" value="UniProtKB-KW"/>
</dbReference>
<proteinExistence type="inferred from homology"/>
<dbReference type="GO" id="GO:0016755">
    <property type="term" value="F:aminoacyltransferase activity"/>
    <property type="evidence" value="ECO:0007669"/>
    <property type="project" value="InterPro"/>
</dbReference>
<dbReference type="InterPro" id="IPR050644">
    <property type="entry name" value="PG_Glycine_Bridge_Synth"/>
</dbReference>
<feature type="domain" description="BioF2-like acetyltransferase" evidence="7">
    <location>
        <begin position="162"/>
        <end position="290"/>
    </location>
</feature>
<evidence type="ECO:0000313" key="9">
    <source>
        <dbReference type="Proteomes" id="UP000264589"/>
    </source>
</evidence>
<dbReference type="PROSITE" id="PS51191">
    <property type="entry name" value="FEMABX"/>
    <property type="match status" value="1"/>
</dbReference>
<dbReference type="AlphaFoldDB" id="A0A371RFH0"/>
<keyword evidence="3" id="KW-0133">Cell shape</keyword>
<evidence type="ECO:0000259" key="7">
    <source>
        <dbReference type="Pfam" id="PF13480"/>
    </source>
</evidence>
<accession>A0A371RFH0</accession>
<name>A0A371RFH0_9PROT</name>
<dbReference type="GO" id="GO:0009252">
    <property type="term" value="P:peptidoglycan biosynthetic process"/>
    <property type="evidence" value="ECO:0007669"/>
    <property type="project" value="UniProtKB-KW"/>
</dbReference>
<reference evidence="8 9" key="1">
    <citation type="submission" date="2018-08" db="EMBL/GenBank/DDBJ databases">
        <title>Parvularcula sp. SM1705, isolated from surface water of the South Sea China.</title>
        <authorList>
            <person name="Sun L."/>
        </authorList>
    </citation>
    <scope>NUCLEOTIDE SEQUENCE [LARGE SCALE GENOMIC DNA]</scope>
    <source>
        <strain evidence="8 9">SM1705</strain>
    </source>
</reference>
<dbReference type="GO" id="GO:0008360">
    <property type="term" value="P:regulation of cell shape"/>
    <property type="evidence" value="ECO:0007669"/>
    <property type="project" value="UniProtKB-KW"/>
</dbReference>
<dbReference type="Pfam" id="PF13480">
    <property type="entry name" value="Acetyltransf_6"/>
    <property type="match status" value="1"/>
</dbReference>
<evidence type="ECO:0000256" key="3">
    <source>
        <dbReference type="ARBA" id="ARBA00022960"/>
    </source>
</evidence>
<sequence>MPFDAPQTTMIRWNGLSAKAWEKQLARASLAPCQQAYAFGEVIAAHGGEVVRAELVNEGETAGLCQIAVRKFPGFRLATAMMGPVWLREDLAEDTRAALIDELGRTLPIKGLHAFLLMPQGEGSGTEEKLRLRRVVSPYHTVLLELTQDEEALLAGADGKWRNRLRAAEKAGLTINLLGRRAEQYKWLLEAERRQQKRLGYRALSPLMVPAWQEKAGKDSVIGFEAKLGAERVAGMLLFRHGATATYHIGWASKSGREANAMNLLLWQSIRQLKKKGVTTLDLGGVDTDHAPGVARFKLGTGGRLISQSGTWLLRPRLR</sequence>
<dbReference type="EMBL" id="QUQO01000001">
    <property type="protein sequence ID" value="RFB04204.1"/>
    <property type="molecule type" value="Genomic_DNA"/>
</dbReference>
<evidence type="ECO:0000256" key="1">
    <source>
        <dbReference type="ARBA" id="ARBA00009943"/>
    </source>
</evidence>
<keyword evidence="6" id="KW-0961">Cell wall biogenesis/degradation</keyword>
<dbReference type="SUPFAM" id="SSF55729">
    <property type="entry name" value="Acyl-CoA N-acyltransferases (Nat)"/>
    <property type="match status" value="1"/>
</dbReference>
<dbReference type="InParanoid" id="A0A371RFH0"/>